<keyword evidence="5" id="KW-1185">Reference proteome</keyword>
<dbReference type="GO" id="GO:0000122">
    <property type="term" value="P:negative regulation of transcription by RNA polymerase II"/>
    <property type="evidence" value="ECO:0007669"/>
    <property type="project" value="TreeGrafter"/>
</dbReference>
<evidence type="ECO:0000259" key="3">
    <source>
        <dbReference type="Pfam" id="PF25126"/>
    </source>
</evidence>
<keyword evidence="1" id="KW-0175">Coiled coil</keyword>
<feature type="compositionally biased region" description="Basic residues" evidence="2">
    <location>
        <begin position="573"/>
        <end position="594"/>
    </location>
</feature>
<reference evidence="4" key="2">
    <citation type="submission" date="2025-08" db="UniProtKB">
        <authorList>
            <consortium name="Ensembl"/>
        </authorList>
    </citation>
    <scope>IDENTIFICATION</scope>
</reference>
<dbReference type="Pfam" id="PF25126">
    <property type="entry name" value="DUF7818"/>
    <property type="match status" value="1"/>
</dbReference>
<dbReference type="PANTHER" id="PTHR13308:SF23">
    <property type="entry name" value="NEDD4-BINDING PROTEIN 2-LIKE 2"/>
    <property type="match status" value="1"/>
</dbReference>
<dbReference type="GO" id="GO:0003714">
    <property type="term" value="F:transcription corepressor activity"/>
    <property type="evidence" value="ECO:0007669"/>
    <property type="project" value="TreeGrafter"/>
</dbReference>
<dbReference type="SUPFAM" id="SSF52540">
    <property type="entry name" value="P-loop containing nucleoside triphosphate hydrolases"/>
    <property type="match status" value="1"/>
</dbReference>
<dbReference type="AlphaFoldDB" id="A0A673T4B8"/>
<gene>
    <name evidence="4" type="primary">N4BP2L2</name>
</gene>
<reference evidence="4 5" key="1">
    <citation type="submission" date="2019-05" db="EMBL/GenBank/DDBJ databases">
        <title>A Chromosome-scale Meerkat (S. suricatta) Genome Assembly.</title>
        <authorList>
            <person name="Dudchenko O."/>
            <person name="Lieberman Aiden E."/>
            <person name="Tung J."/>
            <person name="Barreiro L.B."/>
            <person name="Clutton-Brock T.H."/>
        </authorList>
    </citation>
    <scope>NUCLEOTIDE SEQUENCE [LARGE SCALE GENOMIC DNA]</scope>
</reference>
<evidence type="ECO:0000313" key="5">
    <source>
        <dbReference type="Proteomes" id="UP000472268"/>
    </source>
</evidence>
<dbReference type="OMA" id="MELCQDV"/>
<dbReference type="Ensembl" id="ENSSSUT00005007749.1">
    <property type="protein sequence ID" value="ENSSSUP00005006718.1"/>
    <property type="gene ID" value="ENSSSUG00005004337.1"/>
</dbReference>
<feature type="compositionally biased region" description="Basic and acidic residues" evidence="2">
    <location>
        <begin position="190"/>
        <end position="205"/>
    </location>
</feature>
<feature type="domain" description="DUF7818" evidence="3">
    <location>
        <begin position="1126"/>
        <end position="1165"/>
    </location>
</feature>
<dbReference type="FunFam" id="3.40.50.300:FF:000620">
    <property type="entry name" value="NEDD4-binding protein 2 isoform X1"/>
    <property type="match status" value="1"/>
</dbReference>
<protein>
    <submittedName>
        <fullName evidence="4">NEDD4 binding protein 2 like 2</fullName>
    </submittedName>
</protein>
<evidence type="ECO:0000313" key="4">
    <source>
        <dbReference type="Ensembl" id="ENSSSUP00005006718.1"/>
    </source>
</evidence>
<sequence>MPYGEIEVKSLDHGEELTSEPCYKKLKSTEEAYVFSHHGSANFHRIPQNTGNDWVPVTTVDVRGHSSQEDKTKATDSLKSVREEVPGHNRPDVDVIESTDAQILQDAGPPLVSTDDEIYSTSKAFIGPIYKPPEKRKCNEARNQSDIINGIADKGRVQKQKLNSKESELDNELFQFYKEIEELENDKDDSEGSCREPEPSEEHLTAYHQGHNNDLLKSEEGKKRDISDVLQSHCDFQQHMGNEPCKYPCNGQVIPAFCHDSFTSFRPEWQSVHSFIVPPGPPLPSFNYHLNSQRFSASPNPSSSILHAQDGSQLQNGCYVNSCHVNWNCLTFHQNNDYIDCSENTSRAHSSTNGYSVQDGYVSNGFYEASEGCWKDPTDNHNGTDRLMSQQFQEEKLNKLQKLLILLRGLPGSGKTTLSRILLGQSRDGIVFSTDDYFHHQDGYRYNVNQLGDAHDWNQNRAKQAINQGRSPVIIDNTNTQAWEMKPYVEMAIGKGYRVEFHEPETWWKFDPEELEKRNKHGVSRKKIAQMLDRYEYEMSISIVMNSVEPSHKSTQRPPPSQGRQRESDLKKTGHRFSKNKQKRNRKRSKKQNSHGKIMGENSFETLHYHTPGDQDPSQSEEEDVDDTKRESACAFTGGLGSELRDLVNSPKDAIWKSVNPEDCFPNVISAVKLDNTPKNYPPKEHDDLFPSMSLMPNENSVTCPTMTQNLSCTASDEWPGTKVGKDAVDRHPPASDVQDGSAAIPCSFVQKRERGDKRLLNETFLCNQYGPRTSDKSLRKDQGINTTENDYWAFFSNNLSDEELQLSSERQPCFESWPEGPHKFICEQRPKRDRWQRLASLDSRGQVIKLISTSEGTSRPGSSPETSLEEKLLIENEDLSPPTEDIDSVIETETNVFRSCLPKLDIPKSDLCSTKNKKRKQKRVFNLAPNFNLREPRYIDVKERGDCSMLTETHGLKIILEAEKDRISEISSIEENKQKLTTFDHHPSWFCFDIIKGPPLSFGTQSYSRYLPFSRLRHPVYFYKNPIPSLVLQYTSSFWMVSFTSKKPSLTFKSQTRVGNQLNDIGLSSSEILSSQPDPLYSFRVTSDLHFLNESFDEKLKTGEEPKPLRFLQTEDNQDITSTGFDSLELQLSQGFAFQLVKLFGSPGVPMESLLPDDYVVSVDWETLKMIYLQWKTSVEVYFYGFQRRPSPTGFFKTTHTHTHTHTRTHTRTHTQKLFIIYEGLHPLY</sequence>
<organism evidence="4 5">
    <name type="scientific">Suricata suricatta</name>
    <name type="common">Meerkat</name>
    <dbReference type="NCBI Taxonomy" id="37032"/>
    <lineage>
        <taxon>Eukaryota</taxon>
        <taxon>Metazoa</taxon>
        <taxon>Chordata</taxon>
        <taxon>Craniata</taxon>
        <taxon>Vertebrata</taxon>
        <taxon>Euteleostomi</taxon>
        <taxon>Mammalia</taxon>
        <taxon>Eutheria</taxon>
        <taxon>Laurasiatheria</taxon>
        <taxon>Carnivora</taxon>
        <taxon>Feliformia</taxon>
        <taxon>Herpestidae</taxon>
        <taxon>Suricata</taxon>
    </lineage>
</organism>
<dbReference type="Pfam" id="PF13671">
    <property type="entry name" value="AAA_33"/>
    <property type="match status" value="1"/>
</dbReference>
<dbReference type="PANTHER" id="PTHR13308">
    <property type="entry name" value="NEDD4-BINDING PROTEIN 2-LIKE 1"/>
    <property type="match status" value="1"/>
</dbReference>
<reference evidence="4" key="3">
    <citation type="submission" date="2025-09" db="UniProtKB">
        <authorList>
            <consortium name="Ensembl"/>
        </authorList>
    </citation>
    <scope>IDENTIFICATION</scope>
</reference>
<evidence type="ECO:0000256" key="2">
    <source>
        <dbReference type="SAM" id="MobiDB-lite"/>
    </source>
</evidence>
<feature type="region of interest" description="Disordered" evidence="2">
    <location>
        <begin position="548"/>
        <end position="631"/>
    </location>
</feature>
<feature type="compositionally biased region" description="Polar residues" evidence="2">
    <location>
        <begin position="853"/>
        <end position="867"/>
    </location>
</feature>
<evidence type="ECO:0000256" key="1">
    <source>
        <dbReference type="ARBA" id="ARBA00023054"/>
    </source>
</evidence>
<dbReference type="InterPro" id="IPR026302">
    <property type="entry name" value="NEDD4-bd_p2"/>
</dbReference>
<dbReference type="GO" id="GO:0005634">
    <property type="term" value="C:nucleus"/>
    <property type="evidence" value="ECO:0007669"/>
    <property type="project" value="TreeGrafter"/>
</dbReference>
<dbReference type="InterPro" id="IPR027417">
    <property type="entry name" value="P-loop_NTPase"/>
</dbReference>
<feature type="region of interest" description="Disordered" evidence="2">
    <location>
        <begin position="184"/>
        <end position="218"/>
    </location>
</feature>
<dbReference type="InterPro" id="IPR056720">
    <property type="entry name" value="DUF7818"/>
</dbReference>
<dbReference type="Gene3D" id="3.40.50.300">
    <property type="entry name" value="P-loop containing nucleotide triphosphate hydrolases"/>
    <property type="match status" value="1"/>
</dbReference>
<proteinExistence type="predicted"/>
<dbReference type="Proteomes" id="UP000472268">
    <property type="component" value="Chromosome 4"/>
</dbReference>
<feature type="region of interest" description="Disordered" evidence="2">
    <location>
        <begin position="853"/>
        <end position="886"/>
    </location>
</feature>
<name>A0A673T4B8_SURSU</name>
<accession>A0A673T4B8</accession>